<protein>
    <submittedName>
        <fullName evidence="1">Uncharacterized protein</fullName>
    </submittedName>
</protein>
<proteinExistence type="predicted"/>
<accession>A0A6B0USY4</accession>
<organism evidence="1">
    <name type="scientific">Ixodes ricinus</name>
    <name type="common">Common tick</name>
    <name type="synonym">Acarus ricinus</name>
    <dbReference type="NCBI Taxonomy" id="34613"/>
    <lineage>
        <taxon>Eukaryota</taxon>
        <taxon>Metazoa</taxon>
        <taxon>Ecdysozoa</taxon>
        <taxon>Arthropoda</taxon>
        <taxon>Chelicerata</taxon>
        <taxon>Arachnida</taxon>
        <taxon>Acari</taxon>
        <taxon>Parasitiformes</taxon>
        <taxon>Ixodida</taxon>
        <taxon>Ixodoidea</taxon>
        <taxon>Ixodidae</taxon>
        <taxon>Ixodinae</taxon>
        <taxon>Ixodes</taxon>
    </lineage>
</organism>
<reference evidence="1" key="1">
    <citation type="submission" date="2019-12" db="EMBL/GenBank/DDBJ databases">
        <title>An insight into the sialome of adult female Ixodes ricinus ticks feeding for 6 days.</title>
        <authorList>
            <person name="Perner J."/>
            <person name="Ribeiro J.M.C."/>
        </authorList>
    </citation>
    <scope>NUCLEOTIDE SEQUENCE</scope>
    <source>
        <strain evidence="1">Semi-engorged</strain>
        <tissue evidence="1">Salivary glands</tissue>
    </source>
</reference>
<evidence type="ECO:0000313" key="1">
    <source>
        <dbReference type="EMBL" id="MXU92863.1"/>
    </source>
</evidence>
<dbReference type="EMBL" id="GIFC01010780">
    <property type="protein sequence ID" value="MXU92863.1"/>
    <property type="molecule type" value="Transcribed_RNA"/>
</dbReference>
<name>A0A6B0USY4_IXORI</name>
<dbReference type="AlphaFoldDB" id="A0A6B0USY4"/>
<sequence>MEGLFSCALNCSYNVLLNCLAGFIFGARRCVTESLKLFFAHIYSDCEEGSQNVFAIMGGTCKFFSTSTAGSCRAANKCKVNFTSCADRRRSRAGKTQRNHKLAILSEPRSGVLYCFFSTIEKSVRSWEGAVTALPFSI</sequence>